<accession>K7YH05</accession>
<feature type="transmembrane region" description="Helical" evidence="5">
    <location>
        <begin position="104"/>
        <end position="121"/>
    </location>
</feature>
<proteinExistence type="predicted"/>
<name>K7YH05_9PROT</name>
<dbReference type="Pfam" id="PF01699">
    <property type="entry name" value="Na_Ca_ex"/>
    <property type="match status" value="2"/>
</dbReference>
<reference evidence="7 8" key="1">
    <citation type="journal article" date="2012" name="Proc. Natl. Acad. Sci. U.S.A.">
        <title>Genome streamlining and chemical defense in a coral reef symbiosis.</title>
        <authorList>
            <person name="Kwan J.C."/>
            <person name="Donia M.S."/>
            <person name="Han A.W."/>
            <person name="Hirose E."/>
            <person name="Haygood M.G."/>
            <person name="Schmidt E.W."/>
        </authorList>
    </citation>
    <scope>NUCLEOTIDE SEQUENCE [LARGE SCALE GENOMIC DNA]</scope>
    <source>
        <strain evidence="7 8">L2</strain>
    </source>
</reference>
<feature type="transmembrane region" description="Helical" evidence="5">
    <location>
        <begin position="207"/>
        <end position="230"/>
    </location>
</feature>
<feature type="transmembrane region" description="Helical" evidence="5">
    <location>
        <begin position="77"/>
        <end position="95"/>
    </location>
</feature>
<dbReference type="GO" id="GO:0005886">
    <property type="term" value="C:plasma membrane"/>
    <property type="evidence" value="ECO:0007669"/>
    <property type="project" value="TreeGrafter"/>
</dbReference>
<feature type="transmembrane region" description="Helical" evidence="5">
    <location>
        <begin position="297"/>
        <end position="314"/>
    </location>
</feature>
<sequence length="315" mass="34176">MISLGFIFVGLVLLLVGAEIMIKGAVAFAQRINISSHIVGLTVIGFGTSTPELFVSFKAAINCLPGIAIGNVIGSNIANILLLIGIVGMISPFLCNSVNIRRDGIILIIGTMIFVGISINNSIIERWHGAIMVTILLVYLFYCYREEQRQNNDLSTEKVEKSDFLITKGWCIFLYMSGGLIAVLAGARFLLDGAVSIANHIGISETVIGITIVAVGTSLPELATTIVAALHRHNNLALGNIIGSNIFNTMGIIGITALVNPLPVPQDVTILNLWFMLSVTILFIAMAIVLPKFNRTWAMVFLTTYVIFIIYQFFI</sequence>
<dbReference type="EMBL" id="CP003539">
    <property type="protein sequence ID" value="AFX98840.1"/>
    <property type="molecule type" value="Genomic_DNA"/>
</dbReference>
<dbReference type="eggNOG" id="COG0530">
    <property type="taxonomic scope" value="Bacteria"/>
</dbReference>
<dbReference type="PANTHER" id="PTHR10846:SF8">
    <property type="entry name" value="INNER MEMBRANE PROTEIN YRBG"/>
    <property type="match status" value="1"/>
</dbReference>
<dbReference type="OrthoDB" id="9794225at2"/>
<evidence type="ECO:0000256" key="3">
    <source>
        <dbReference type="ARBA" id="ARBA00022989"/>
    </source>
</evidence>
<feature type="transmembrane region" description="Helical" evidence="5">
    <location>
        <begin position="271"/>
        <end position="290"/>
    </location>
</feature>
<dbReference type="InterPro" id="IPR044880">
    <property type="entry name" value="NCX_ion-bd_dom_sf"/>
</dbReference>
<gene>
    <name evidence="7" type="ORF">A1OE_652</name>
</gene>
<feature type="transmembrane region" description="Helical" evidence="5">
    <location>
        <begin position="237"/>
        <end position="259"/>
    </location>
</feature>
<evidence type="ECO:0000256" key="5">
    <source>
        <dbReference type="SAM" id="Phobius"/>
    </source>
</evidence>
<keyword evidence="2 5" id="KW-0812">Transmembrane</keyword>
<feature type="domain" description="Sodium/calcium exchanger membrane region" evidence="6">
    <location>
        <begin position="174"/>
        <end position="314"/>
    </location>
</feature>
<organism evidence="7 8">
    <name type="scientific">Candidatus Endolissoclinum faulkneri L2</name>
    <dbReference type="NCBI Taxonomy" id="1193729"/>
    <lineage>
        <taxon>Bacteria</taxon>
        <taxon>Pseudomonadati</taxon>
        <taxon>Pseudomonadota</taxon>
        <taxon>Alphaproteobacteria</taxon>
        <taxon>Rhodospirillales</taxon>
        <taxon>Rhodospirillaceae</taxon>
        <taxon>Candidatus Endolissoclinum</taxon>
    </lineage>
</organism>
<dbReference type="GO" id="GO:0005262">
    <property type="term" value="F:calcium channel activity"/>
    <property type="evidence" value="ECO:0007669"/>
    <property type="project" value="TreeGrafter"/>
</dbReference>
<dbReference type="KEGG" id="thal:A1OE_652"/>
<feature type="transmembrane region" description="Helical" evidence="5">
    <location>
        <begin position="165"/>
        <end position="187"/>
    </location>
</feature>
<dbReference type="GO" id="GO:0008273">
    <property type="term" value="F:calcium, potassium:sodium antiporter activity"/>
    <property type="evidence" value="ECO:0007669"/>
    <property type="project" value="TreeGrafter"/>
</dbReference>
<keyword evidence="8" id="KW-1185">Reference proteome</keyword>
<evidence type="ECO:0000256" key="4">
    <source>
        <dbReference type="ARBA" id="ARBA00023136"/>
    </source>
</evidence>
<dbReference type="HOGENOM" id="CLU_007948_0_3_5"/>
<evidence type="ECO:0000313" key="7">
    <source>
        <dbReference type="EMBL" id="AFX98840.1"/>
    </source>
</evidence>
<dbReference type="STRING" id="1193729.A1OE_652"/>
<evidence type="ECO:0000256" key="2">
    <source>
        <dbReference type="ARBA" id="ARBA00022692"/>
    </source>
</evidence>
<dbReference type="Proteomes" id="UP000010077">
    <property type="component" value="Chromosome"/>
</dbReference>
<dbReference type="InterPro" id="IPR004481">
    <property type="entry name" value="K/Na/Ca-exchanger"/>
</dbReference>
<evidence type="ECO:0000313" key="8">
    <source>
        <dbReference type="Proteomes" id="UP000010077"/>
    </source>
</evidence>
<dbReference type="GO" id="GO:0006874">
    <property type="term" value="P:intracellular calcium ion homeostasis"/>
    <property type="evidence" value="ECO:0007669"/>
    <property type="project" value="TreeGrafter"/>
</dbReference>
<evidence type="ECO:0000259" key="6">
    <source>
        <dbReference type="Pfam" id="PF01699"/>
    </source>
</evidence>
<protein>
    <submittedName>
        <fullName evidence="7">Sodium/calcium exchanger family protein</fullName>
    </submittedName>
</protein>
<keyword evidence="4 5" id="KW-0472">Membrane</keyword>
<evidence type="ECO:0000256" key="1">
    <source>
        <dbReference type="ARBA" id="ARBA00004141"/>
    </source>
</evidence>
<feature type="transmembrane region" description="Helical" evidence="5">
    <location>
        <begin position="127"/>
        <end position="144"/>
    </location>
</feature>
<comment type="subcellular location">
    <subcellularLocation>
        <location evidence="1">Membrane</location>
        <topology evidence="1">Multi-pass membrane protein</topology>
    </subcellularLocation>
</comment>
<keyword evidence="3 5" id="KW-1133">Transmembrane helix</keyword>
<dbReference type="InterPro" id="IPR004837">
    <property type="entry name" value="NaCa_Exmemb"/>
</dbReference>
<feature type="domain" description="Sodium/calcium exchanger membrane region" evidence="6">
    <location>
        <begin position="3"/>
        <end position="144"/>
    </location>
</feature>
<dbReference type="PANTHER" id="PTHR10846">
    <property type="entry name" value="SODIUM/POTASSIUM/CALCIUM EXCHANGER"/>
    <property type="match status" value="1"/>
</dbReference>
<dbReference type="RefSeq" id="WP_015088338.1">
    <property type="nucleotide sequence ID" value="NC_019566.1"/>
</dbReference>
<dbReference type="AlphaFoldDB" id="K7YH05"/>
<dbReference type="Gene3D" id="1.20.1420.30">
    <property type="entry name" value="NCX, central ion-binding region"/>
    <property type="match status" value="1"/>
</dbReference>
<dbReference type="NCBIfam" id="TIGR00367">
    <property type="entry name" value="calcium/sodium antiporter"/>
    <property type="match status" value="1"/>
</dbReference>